<dbReference type="InterPro" id="IPR007450">
    <property type="entry name" value="BamE_dom"/>
</dbReference>
<dbReference type="STRING" id="443610.VE25_13090"/>
<feature type="domain" description="Outer membrane protein assembly factor BamE" evidence="4">
    <location>
        <begin position="22"/>
        <end position="96"/>
    </location>
</feature>
<keyword evidence="2" id="KW-0472">Membrane</keyword>
<keyword evidence="3" id="KW-0998">Cell outer membrane</keyword>
<dbReference type="GO" id="GO:0051205">
    <property type="term" value="P:protein insertion into membrane"/>
    <property type="evidence" value="ECO:0007669"/>
    <property type="project" value="TreeGrafter"/>
</dbReference>
<keyword evidence="1" id="KW-0732">Signal</keyword>
<dbReference type="PANTHER" id="PTHR37482:SF1">
    <property type="entry name" value="OUTER MEMBRANE PROTEIN ASSEMBLY FACTOR BAME"/>
    <property type="match status" value="1"/>
</dbReference>
<keyword evidence="6" id="KW-1185">Reference proteome</keyword>
<dbReference type="GO" id="GO:1990063">
    <property type="term" value="C:Bam protein complex"/>
    <property type="evidence" value="ECO:0007669"/>
    <property type="project" value="TreeGrafter"/>
</dbReference>
<sequence length="134" mass="14719">MLAVALAGCTASNSLVTQRTQGYEIPESALAQIRPGQSQDLVRTVLGTPPLTNEFGGQTAWYYVETKLNTTAFGLNTIRSRTVLAVYFDERGRVRERAVYGLEDGVVINMETRRTPSFGEDRTFIQSILGSIGL</sequence>
<dbReference type="Proteomes" id="UP000033632">
    <property type="component" value="Unassembled WGS sequence"/>
</dbReference>
<dbReference type="GO" id="GO:0030674">
    <property type="term" value="F:protein-macromolecule adaptor activity"/>
    <property type="evidence" value="ECO:0007669"/>
    <property type="project" value="TreeGrafter"/>
</dbReference>
<dbReference type="Gene3D" id="3.30.1450.10">
    <property type="match status" value="1"/>
</dbReference>
<dbReference type="EMBL" id="JZEX01000119">
    <property type="protein sequence ID" value="KKB11366.1"/>
    <property type="molecule type" value="Genomic_DNA"/>
</dbReference>
<evidence type="ECO:0000256" key="3">
    <source>
        <dbReference type="ARBA" id="ARBA00023237"/>
    </source>
</evidence>
<dbReference type="PANTHER" id="PTHR37482">
    <property type="entry name" value="OUTER MEMBRANE PROTEIN ASSEMBLY FACTOR BAME"/>
    <property type="match status" value="1"/>
</dbReference>
<evidence type="ECO:0000256" key="1">
    <source>
        <dbReference type="ARBA" id="ARBA00022729"/>
    </source>
</evidence>
<protein>
    <recommendedName>
        <fullName evidence="4">Outer membrane protein assembly factor BamE domain-containing protein</fullName>
    </recommendedName>
</protein>
<dbReference type="InterPro" id="IPR026592">
    <property type="entry name" value="BamE"/>
</dbReference>
<evidence type="ECO:0000256" key="2">
    <source>
        <dbReference type="ARBA" id="ARBA00023136"/>
    </source>
</evidence>
<dbReference type="AlphaFoldDB" id="A0A0F5FR76"/>
<name>A0A0F5FR76_9HYPH</name>
<organism evidence="5 6">
    <name type="scientific">Devosia geojensis</name>
    <dbReference type="NCBI Taxonomy" id="443610"/>
    <lineage>
        <taxon>Bacteria</taxon>
        <taxon>Pseudomonadati</taxon>
        <taxon>Pseudomonadota</taxon>
        <taxon>Alphaproteobacteria</taxon>
        <taxon>Hyphomicrobiales</taxon>
        <taxon>Devosiaceae</taxon>
        <taxon>Devosia</taxon>
    </lineage>
</organism>
<proteinExistence type="predicted"/>
<dbReference type="InterPro" id="IPR037873">
    <property type="entry name" value="BamE-like"/>
</dbReference>
<comment type="caution">
    <text evidence="5">The sequence shown here is derived from an EMBL/GenBank/DDBJ whole genome shotgun (WGS) entry which is preliminary data.</text>
</comment>
<accession>A0A0F5FR76</accession>
<dbReference type="PATRIC" id="fig|443610.3.peg.859"/>
<dbReference type="Pfam" id="PF04355">
    <property type="entry name" value="BamE"/>
    <property type="match status" value="1"/>
</dbReference>
<dbReference type="GO" id="GO:0043165">
    <property type="term" value="P:Gram-negative-bacterium-type cell outer membrane assembly"/>
    <property type="evidence" value="ECO:0007669"/>
    <property type="project" value="TreeGrafter"/>
</dbReference>
<evidence type="ECO:0000313" key="5">
    <source>
        <dbReference type="EMBL" id="KKB11366.1"/>
    </source>
</evidence>
<reference evidence="5 6" key="1">
    <citation type="submission" date="2015-03" db="EMBL/GenBank/DDBJ databases">
        <authorList>
            <person name="Hassan Y.I."/>
            <person name="Lepp D."/>
            <person name="Li X.-Z."/>
            <person name="Zhou T."/>
        </authorList>
    </citation>
    <scope>NUCLEOTIDE SEQUENCE [LARGE SCALE GENOMIC DNA]</scope>
    <source>
        <strain evidence="5 6">BD-c194</strain>
    </source>
</reference>
<evidence type="ECO:0000313" key="6">
    <source>
        <dbReference type="Proteomes" id="UP000033632"/>
    </source>
</evidence>
<evidence type="ECO:0000259" key="4">
    <source>
        <dbReference type="Pfam" id="PF04355"/>
    </source>
</evidence>
<gene>
    <name evidence="5" type="ORF">VE25_13090</name>
</gene>